<dbReference type="RefSeq" id="WP_107728043.1">
    <property type="nucleotide sequence ID" value="NZ_PZZP01000002.1"/>
</dbReference>
<protein>
    <submittedName>
        <fullName evidence="2">Putative membrane protein YwzB</fullName>
    </submittedName>
</protein>
<keyword evidence="3" id="KW-1185">Reference proteome</keyword>
<feature type="transmembrane region" description="Helical" evidence="1">
    <location>
        <begin position="6"/>
        <end position="30"/>
    </location>
</feature>
<keyword evidence="1" id="KW-0472">Membrane</keyword>
<name>A0A2T4Z4C7_9BACL</name>
<gene>
    <name evidence="2" type="ORF">C8J48_3062</name>
</gene>
<accession>A0A2T4Z4C7</accession>
<sequence length="80" mass="8727">MEGTTGLAVSALVNIMLSLLCIAASWWVLLNVRLDLFLRDPRNVQAKALRAVLAIVLGHGLATFLIDYSGWSRMIGLLFG</sequence>
<proteinExistence type="predicted"/>
<dbReference type="Proteomes" id="UP000241639">
    <property type="component" value="Unassembled WGS sequence"/>
</dbReference>
<feature type="transmembrane region" description="Helical" evidence="1">
    <location>
        <begin position="51"/>
        <end position="71"/>
    </location>
</feature>
<keyword evidence="1" id="KW-0812">Transmembrane</keyword>
<reference evidence="2 3" key="1">
    <citation type="submission" date="2018-04" db="EMBL/GenBank/DDBJ databases">
        <title>Genomic Encyclopedia of Archaeal and Bacterial Type Strains, Phase II (KMG-II): from individual species to whole genera.</title>
        <authorList>
            <person name="Goeker M."/>
        </authorList>
    </citation>
    <scope>NUCLEOTIDE SEQUENCE [LARGE SCALE GENOMIC DNA]</scope>
    <source>
        <strain evidence="2 3">DSM 45169</strain>
    </source>
</reference>
<dbReference type="InterPro" id="IPR009526">
    <property type="entry name" value="DUF1146"/>
</dbReference>
<dbReference type="OrthoDB" id="1651016at2"/>
<keyword evidence="1" id="KW-1133">Transmembrane helix</keyword>
<dbReference type="AlphaFoldDB" id="A0A2T4Z4C7"/>
<dbReference type="EMBL" id="PZZP01000002">
    <property type="protein sequence ID" value="PTM56737.1"/>
    <property type="molecule type" value="Genomic_DNA"/>
</dbReference>
<dbReference type="Pfam" id="PF06612">
    <property type="entry name" value="DUF1146"/>
    <property type="match status" value="1"/>
</dbReference>
<evidence type="ECO:0000313" key="3">
    <source>
        <dbReference type="Proteomes" id="UP000241639"/>
    </source>
</evidence>
<evidence type="ECO:0000256" key="1">
    <source>
        <dbReference type="SAM" id="Phobius"/>
    </source>
</evidence>
<comment type="caution">
    <text evidence="2">The sequence shown here is derived from an EMBL/GenBank/DDBJ whole genome shotgun (WGS) entry which is preliminary data.</text>
</comment>
<evidence type="ECO:0000313" key="2">
    <source>
        <dbReference type="EMBL" id="PTM56737.1"/>
    </source>
</evidence>
<organism evidence="2 3">
    <name type="scientific">Desmospora activa DSM 45169</name>
    <dbReference type="NCBI Taxonomy" id="1121389"/>
    <lineage>
        <taxon>Bacteria</taxon>
        <taxon>Bacillati</taxon>
        <taxon>Bacillota</taxon>
        <taxon>Bacilli</taxon>
        <taxon>Bacillales</taxon>
        <taxon>Thermoactinomycetaceae</taxon>
        <taxon>Desmospora</taxon>
    </lineage>
</organism>